<dbReference type="PANTHER" id="PTHR23135">
    <property type="entry name" value="MUR LIGASE FAMILY MEMBER"/>
    <property type="match status" value="1"/>
</dbReference>
<dbReference type="Pfam" id="PF08443">
    <property type="entry name" value="RimK"/>
    <property type="match status" value="1"/>
</dbReference>
<evidence type="ECO:0000256" key="1">
    <source>
        <dbReference type="PROSITE-ProRule" id="PRU00409"/>
    </source>
</evidence>
<evidence type="ECO:0000259" key="2">
    <source>
        <dbReference type="PROSITE" id="PS50975"/>
    </source>
</evidence>
<comment type="caution">
    <text evidence="3">The sequence shown here is derived from an EMBL/GenBank/DDBJ whole genome shotgun (WGS) entry which is preliminary data.</text>
</comment>
<dbReference type="InterPro" id="IPR036615">
    <property type="entry name" value="Mur_ligase_C_dom_sf"/>
</dbReference>
<dbReference type="InterPro" id="IPR013221">
    <property type="entry name" value="Mur_ligase_cen"/>
</dbReference>
<accession>A0ABT0Q5U9</accession>
<dbReference type="Pfam" id="PF08245">
    <property type="entry name" value="Mur_ligase_M"/>
    <property type="match status" value="1"/>
</dbReference>
<feature type="domain" description="ATP-grasp" evidence="2">
    <location>
        <begin position="220"/>
        <end position="472"/>
    </location>
</feature>
<dbReference type="InterPro" id="IPR011761">
    <property type="entry name" value="ATP-grasp"/>
</dbReference>
<dbReference type="SUPFAM" id="SSF53244">
    <property type="entry name" value="MurD-like peptide ligases, peptide-binding domain"/>
    <property type="match status" value="1"/>
</dbReference>
<dbReference type="InterPro" id="IPR036565">
    <property type="entry name" value="Mur-like_cat_sf"/>
</dbReference>
<proteinExistence type="predicted"/>
<keyword evidence="1" id="KW-0067">ATP-binding</keyword>
<dbReference type="GO" id="GO:0016874">
    <property type="term" value="F:ligase activity"/>
    <property type="evidence" value="ECO:0007669"/>
    <property type="project" value="UniProtKB-KW"/>
</dbReference>
<dbReference type="SUPFAM" id="SSF56059">
    <property type="entry name" value="Glutathione synthetase ATP-binding domain-like"/>
    <property type="match status" value="1"/>
</dbReference>
<keyword evidence="4" id="KW-1185">Reference proteome</keyword>
<dbReference type="InterPro" id="IPR004101">
    <property type="entry name" value="Mur_ligase_C"/>
</dbReference>
<gene>
    <name evidence="3" type="ORF">M3P21_17050</name>
</gene>
<protein>
    <submittedName>
        <fullName evidence="3">Mur ligase family protein</fullName>
    </submittedName>
</protein>
<evidence type="ECO:0000313" key="3">
    <source>
        <dbReference type="EMBL" id="MCL6285239.1"/>
    </source>
</evidence>
<dbReference type="EMBL" id="JAMFMB010000025">
    <property type="protein sequence ID" value="MCL6285239.1"/>
    <property type="molecule type" value="Genomic_DNA"/>
</dbReference>
<dbReference type="PROSITE" id="PS50975">
    <property type="entry name" value="ATP_GRASP"/>
    <property type="match status" value="1"/>
</dbReference>
<dbReference type="Gene3D" id="3.30.470.20">
    <property type="entry name" value="ATP-grasp fold, B domain"/>
    <property type="match status" value="2"/>
</dbReference>
<reference evidence="3" key="1">
    <citation type="submission" date="2022-05" db="EMBL/GenBank/DDBJ databases">
        <authorList>
            <person name="Park J.-S."/>
        </authorList>
    </citation>
    <scope>NUCLEOTIDE SEQUENCE</scope>
    <source>
        <strain evidence="3">2012CJ41-6</strain>
    </source>
</reference>
<keyword evidence="3" id="KW-0436">Ligase</keyword>
<dbReference type="SUPFAM" id="SSF53623">
    <property type="entry name" value="MurD-like peptide ligases, catalytic domain"/>
    <property type="match status" value="1"/>
</dbReference>
<dbReference type="RefSeq" id="WP_249711837.1">
    <property type="nucleotide sequence ID" value="NZ_JAMFMB010000025.1"/>
</dbReference>
<dbReference type="InterPro" id="IPR013651">
    <property type="entry name" value="ATP-grasp_RimK-type"/>
</dbReference>
<dbReference type="Proteomes" id="UP001203880">
    <property type="component" value="Unassembled WGS sequence"/>
</dbReference>
<name>A0ABT0Q5U9_9RHOB</name>
<dbReference type="Gene3D" id="3.90.190.20">
    <property type="entry name" value="Mur ligase, C-terminal domain"/>
    <property type="match status" value="1"/>
</dbReference>
<dbReference type="Pfam" id="PF02875">
    <property type="entry name" value="Mur_ligase_C"/>
    <property type="match status" value="1"/>
</dbReference>
<sequence>MQACLQVRSLQFFHGCKHDIAGRTALLDLEVTAPVSEPVLARLSQPDGLPGLAPAEEMPDIAGRDWVAPLLVGGRGRAALADLSAALVVLLQLRARVPVHKGQVLEASPARIRLALPWQRQQLFRNATDLMIALLTPDTAEAEISQHLTRFLEQERRGGLAPNSMRFARAAMDRDMPVTVLNQQTLQIGWGARARRLRSSFTDRTGSLAEKLARDKYFSLQRLKQAALPVPEQRFVRTPEQAREAAAALGWPVVLKPVALDQGRGVHVGLTSDEVLIRAFHAASDLQDQGVLVEAFVPGDDHRLLVVNGRMMMAARRIPGGVTGDGKQTVDALLDQVNADPRRSSAPRSLLIEIRRDDEALSCLQEAGLTPDSVPEAGRFVPLRRTANVSTGGTAVDVTDLVHPDNRVAAIRAVRLVGLDVAGVDFLCPDISVSYRTGGGAICEVNGQPGFRPHWLSAPDRDINGEVLDALFAGQPARIPTAAITGTNGKSTTAMMLHHIWQGTGKTAGVCTTVGTWIGKDKVDSQNLSGLPGAELLLGDPAVEAAVLEMPRLGLIRFGQACDRYDVAALLNVQNDHLGQNGIETLEEMARLKSGVIRHASTAVVVNAEDPLCLQAVETTTAPRRILVAMDVATPALAAHLEGGGDGVFVATRDGADWIVMARGRHHVPVMKVADIPATMGGLLRFNVMNAMFAIALADAQSLPGDAIRTALAGFANTREKSPGRYNMLDGFACPMLIDYAHNDTAVAELCRVVRALPVTGRRLLALQILGNSGPHKLESSAAHLLESFDRIAVLPDLRVIRKYGYFTGDDPEEEMRQLSRATLIARGASDGQILTGPDSDALVDQMMHAVRPDDLVVLMMAPQAAFGHVDRLRIRDGARG</sequence>
<evidence type="ECO:0000313" key="4">
    <source>
        <dbReference type="Proteomes" id="UP001203880"/>
    </source>
</evidence>
<dbReference type="Gene3D" id="3.40.1190.10">
    <property type="entry name" value="Mur-like, catalytic domain"/>
    <property type="match status" value="1"/>
</dbReference>
<dbReference type="PANTHER" id="PTHR23135:SF18">
    <property type="entry name" value="CYANOPHYCIN SYNTHETASE"/>
    <property type="match status" value="1"/>
</dbReference>
<organism evidence="3 4">
    <name type="scientific">Ruegeria spongiae</name>
    <dbReference type="NCBI Taxonomy" id="2942209"/>
    <lineage>
        <taxon>Bacteria</taxon>
        <taxon>Pseudomonadati</taxon>
        <taxon>Pseudomonadota</taxon>
        <taxon>Alphaproteobacteria</taxon>
        <taxon>Rhodobacterales</taxon>
        <taxon>Roseobacteraceae</taxon>
        <taxon>Ruegeria</taxon>
    </lineage>
</organism>
<keyword evidence="1" id="KW-0547">Nucleotide-binding</keyword>